<accession>A0ABV4WRP1</accession>
<protein>
    <submittedName>
        <fullName evidence="2">AAA family ATPase</fullName>
    </submittedName>
</protein>
<proteinExistence type="predicted"/>
<organism evidence="2 3">
    <name type="scientific">Floridaenema evergladense BLCC-F167</name>
    <dbReference type="NCBI Taxonomy" id="3153639"/>
    <lineage>
        <taxon>Bacteria</taxon>
        <taxon>Bacillati</taxon>
        <taxon>Cyanobacteriota</taxon>
        <taxon>Cyanophyceae</taxon>
        <taxon>Oscillatoriophycideae</taxon>
        <taxon>Aerosakkonematales</taxon>
        <taxon>Aerosakkonemataceae</taxon>
        <taxon>Floridanema</taxon>
        <taxon>Floridanema evergladense</taxon>
    </lineage>
</organism>
<evidence type="ECO:0000313" key="2">
    <source>
        <dbReference type="EMBL" id="MFB2837760.1"/>
    </source>
</evidence>
<dbReference type="InterPro" id="IPR027417">
    <property type="entry name" value="P-loop_NTPase"/>
</dbReference>
<dbReference type="PANTHER" id="PTHR35894:SF1">
    <property type="entry name" value="PHOSPHORIBULOKINASE _ URIDINE KINASE FAMILY"/>
    <property type="match status" value="1"/>
</dbReference>
<comment type="caution">
    <text evidence="2">The sequence shown here is derived from an EMBL/GenBank/DDBJ whole genome shotgun (WGS) entry which is preliminary data.</text>
</comment>
<dbReference type="EMBL" id="JBHFNT010000221">
    <property type="protein sequence ID" value="MFB2837760.1"/>
    <property type="molecule type" value="Genomic_DNA"/>
</dbReference>
<reference evidence="2 3" key="1">
    <citation type="submission" date="2024-09" db="EMBL/GenBank/DDBJ databases">
        <title>Floridaenema gen nov. (Aerosakkonemataceae, Aerosakkonematales ord. nov., Cyanobacteria) from benthic tropical and subtropical fresh waters, with the description of four new species.</title>
        <authorList>
            <person name="Moretto J.A."/>
            <person name="Berthold D.E."/>
            <person name="Lefler F.W."/>
            <person name="Huang I.-S."/>
            <person name="Laughinghouse H. IV."/>
        </authorList>
    </citation>
    <scope>NUCLEOTIDE SEQUENCE [LARGE SCALE GENOMIC DNA]</scope>
    <source>
        <strain evidence="2 3">BLCC-F167</strain>
    </source>
</reference>
<gene>
    <name evidence="2" type="ORF">ACE1CA_24935</name>
</gene>
<dbReference type="RefSeq" id="WP_413280099.1">
    <property type="nucleotide sequence ID" value="NZ_JBHFNT010000221.1"/>
</dbReference>
<evidence type="ECO:0000259" key="1">
    <source>
        <dbReference type="Pfam" id="PF13401"/>
    </source>
</evidence>
<dbReference type="InterPro" id="IPR052026">
    <property type="entry name" value="ExeA_AAA_ATPase_DNA-bind"/>
</dbReference>
<keyword evidence="3" id="KW-1185">Reference proteome</keyword>
<dbReference type="Proteomes" id="UP001576780">
    <property type="component" value="Unassembled WGS sequence"/>
</dbReference>
<dbReference type="PANTHER" id="PTHR35894">
    <property type="entry name" value="GENERAL SECRETION PATHWAY PROTEIN A-RELATED"/>
    <property type="match status" value="1"/>
</dbReference>
<evidence type="ECO:0000313" key="3">
    <source>
        <dbReference type="Proteomes" id="UP001576780"/>
    </source>
</evidence>
<feature type="domain" description="ORC1/DEAH AAA+ ATPase" evidence="1">
    <location>
        <begin position="27"/>
        <end position="110"/>
    </location>
</feature>
<dbReference type="SUPFAM" id="SSF52540">
    <property type="entry name" value="P-loop containing nucleoside triphosphate hydrolases"/>
    <property type="match status" value="1"/>
</dbReference>
<dbReference type="Pfam" id="PF13401">
    <property type="entry name" value="AAA_22"/>
    <property type="match status" value="1"/>
</dbReference>
<dbReference type="InterPro" id="IPR049945">
    <property type="entry name" value="AAA_22"/>
</dbReference>
<name>A0ABV4WRP1_9CYAN</name>
<sequence>MQSELATEKDILLSRSLAIDKERVRLATLMTALFYDLATEKEGRLPTAPEQRERKLLSVIGKRRKPVVLFVDEAHDLHHRTLLGIKRLMELVRSGGATLSVVLAGHPKLKNDLRRPHLEEIGARAEVFTLEGIRSHQRQYIEWLLNECAIEGIQPEDVLTEEAMVLLTERLATPLQVEHYLRRTFEEAHKPGFLTNAEKKGVKTC</sequence>